<feature type="coiled-coil region" evidence="1">
    <location>
        <begin position="129"/>
        <end position="163"/>
    </location>
</feature>
<evidence type="ECO:0000313" key="4">
    <source>
        <dbReference type="Proteomes" id="UP000000768"/>
    </source>
</evidence>
<name>A0A1W0W3V9_SORBI</name>
<gene>
    <name evidence="3" type="ORF">SORBI_3002G142132</name>
</gene>
<dbReference type="PANTHER" id="PTHR33248">
    <property type="entry name" value="ZINC ION-BINDING PROTEIN"/>
    <property type="match status" value="1"/>
</dbReference>
<keyword evidence="1" id="KW-0175">Coiled coil</keyword>
<dbReference type="AlphaFoldDB" id="A0A1W0W3V9"/>
<keyword evidence="2" id="KW-0812">Transmembrane</keyword>
<keyword evidence="2" id="KW-0472">Membrane</keyword>
<dbReference type="InParanoid" id="A0A1W0W3V9"/>
<evidence type="ECO:0000313" key="3">
    <source>
        <dbReference type="EMBL" id="OQU89067.1"/>
    </source>
</evidence>
<accession>A0A1W0W3V9</accession>
<organism evidence="3 4">
    <name type="scientific">Sorghum bicolor</name>
    <name type="common">Sorghum</name>
    <name type="synonym">Sorghum vulgare</name>
    <dbReference type="NCBI Taxonomy" id="4558"/>
    <lineage>
        <taxon>Eukaryota</taxon>
        <taxon>Viridiplantae</taxon>
        <taxon>Streptophyta</taxon>
        <taxon>Embryophyta</taxon>
        <taxon>Tracheophyta</taxon>
        <taxon>Spermatophyta</taxon>
        <taxon>Magnoliopsida</taxon>
        <taxon>Liliopsida</taxon>
        <taxon>Poales</taxon>
        <taxon>Poaceae</taxon>
        <taxon>PACMAD clade</taxon>
        <taxon>Panicoideae</taxon>
        <taxon>Andropogonodae</taxon>
        <taxon>Andropogoneae</taxon>
        <taxon>Sorghinae</taxon>
        <taxon>Sorghum</taxon>
    </lineage>
</organism>
<feature type="transmembrane region" description="Helical" evidence="2">
    <location>
        <begin position="183"/>
        <end position="204"/>
    </location>
</feature>
<dbReference type="OMA" id="LREFWND"/>
<reference evidence="4" key="2">
    <citation type="journal article" date="2018" name="Plant J.">
        <title>The Sorghum bicolor reference genome: improved assembly, gene annotations, a transcriptome atlas, and signatures of genome organization.</title>
        <authorList>
            <person name="McCormick R.F."/>
            <person name="Truong S.K."/>
            <person name="Sreedasyam A."/>
            <person name="Jenkins J."/>
            <person name="Shu S."/>
            <person name="Sims D."/>
            <person name="Kennedy M."/>
            <person name="Amirebrahimi M."/>
            <person name="Weers B.D."/>
            <person name="McKinley B."/>
            <person name="Mattison A."/>
            <person name="Morishige D.T."/>
            <person name="Grimwood J."/>
            <person name="Schmutz J."/>
            <person name="Mullet J.E."/>
        </authorList>
    </citation>
    <scope>NUCLEOTIDE SEQUENCE [LARGE SCALE GENOMIC DNA]</scope>
    <source>
        <strain evidence="4">cv. BTx623</strain>
    </source>
</reference>
<proteinExistence type="predicted"/>
<dbReference type="Gramene" id="OQU89067">
    <property type="protein sequence ID" value="OQU89067"/>
    <property type="gene ID" value="SORBI_3002G142132"/>
</dbReference>
<evidence type="ECO:0000256" key="1">
    <source>
        <dbReference type="SAM" id="Coils"/>
    </source>
</evidence>
<dbReference type="EMBL" id="CM000761">
    <property type="protein sequence ID" value="OQU89067.1"/>
    <property type="molecule type" value="Genomic_DNA"/>
</dbReference>
<evidence type="ECO:0000256" key="2">
    <source>
        <dbReference type="SAM" id="Phobius"/>
    </source>
</evidence>
<reference evidence="3 4" key="1">
    <citation type="journal article" date="2009" name="Nature">
        <title>The Sorghum bicolor genome and the diversification of grasses.</title>
        <authorList>
            <person name="Paterson A.H."/>
            <person name="Bowers J.E."/>
            <person name="Bruggmann R."/>
            <person name="Dubchak I."/>
            <person name="Grimwood J."/>
            <person name="Gundlach H."/>
            <person name="Haberer G."/>
            <person name="Hellsten U."/>
            <person name="Mitros T."/>
            <person name="Poliakov A."/>
            <person name="Schmutz J."/>
            <person name="Spannagl M."/>
            <person name="Tang H."/>
            <person name="Wang X."/>
            <person name="Wicker T."/>
            <person name="Bharti A.K."/>
            <person name="Chapman J."/>
            <person name="Feltus F.A."/>
            <person name="Gowik U."/>
            <person name="Grigoriev I.V."/>
            <person name="Lyons E."/>
            <person name="Maher C.A."/>
            <person name="Martis M."/>
            <person name="Narechania A."/>
            <person name="Otillar R.P."/>
            <person name="Penning B.W."/>
            <person name="Salamov A.A."/>
            <person name="Wang Y."/>
            <person name="Zhang L."/>
            <person name="Carpita N.C."/>
            <person name="Freeling M."/>
            <person name="Gingle A.R."/>
            <person name="Hash C.T."/>
            <person name="Keller B."/>
            <person name="Klein P."/>
            <person name="Kresovich S."/>
            <person name="McCann M.C."/>
            <person name="Ming R."/>
            <person name="Peterson D.G."/>
            <person name="Mehboob-ur-Rahman"/>
            <person name="Ware D."/>
            <person name="Westhoff P."/>
            <person name="Mayer K.F."/>
            <person name="Messing J."/>
            <person name="Rokhsar D.S."/>
        </authorList>
    </citation>
    <scope>NUCLEOTIDE SEQUENCE [LARGE SCALE GENOMIC DNA]</scope>
    <source>
        <strain evidence="4">cv. BTx623</strain>
    </source>
</reference>
<dbReference type="Proteomes" id="UP000000768">
    <property type="component" value="Chromosome 2"/>
</dbReference>
<keyword evidence="4" id="KW-1185">Reference proteome</keyword>
<sequence length="205" mass="23254">MAESSARSSRGSASAGRGGGGGYDGLGSPVAYHVGPLDYTPAKYCYCQLKACRWISWSKKSPGRRYCRCQRSGLLDDWLKFVQTVAECAYFVWVDDEPTEWYSELIGDLRDEVWRMRKQVMEQGVDVGYVSAMEHVQQLQKVNEFLQNELMKKESELEAKDKALQMKDKEIEEGKSKKGSTEYFRLLCLFFMGMVVAMVCNGKTG</sequence>
<keyword evidence="2" id="KW-1133">Transmembrane helix</keyword>
<protein>
    <submittedName>
        <fullName evidence="3">Uncharacterized protein</fullName>
    </submittedName>
</protein>